<feature type="region of interest" description="Disordered" evidence="1">
    <location>
        <begin position="1"/>
        <end position="26"/>
    </location>
</feature>
<dbReference type="PANTHER" id="PTHR34407:SF1">
    <property type="entry name" value="SGNH HYDROLASE-TYPE ESTERASE DOMAIN-CONTAINING PROTEIN"/>
    <property type="match status" value="1"/>
</dbReference>
<gene>
    <name evidence="3" type="ORF">ARMSODRAFT_918962</name>
</gene>
<feature type="region of interest" description="Disordered" evidence="1">
    <location>
        <begin position="359"/>
        <end position="401"/>
    </location>
</feature>
<evidence type="ECO:0000313" key="3">
    <source>
        <dbReference type="EMBL" id="PBK63932.1"/>
    </source>
</evidence>
<keyword evidence="2" id="KW-1133">Transmembrane helix</keyword>
<keyword evidence="2" id="KW-0472">Membrane</keyword>
<evidence type="ECO:0000256" key="1">
    <source>
        <dbReference type="SAM" id="MobiDB-lite"/>
    </source>
</evidence>
<dbReference type="Proteomes" id="UP000218334">
    <property type="component" value="Unassembled WGS sequence"/>
</dbReference>
<accession>A0A2H3BA87</accession>
<proteinExistence type="predicted"/>
<feature type="transmembrane region" description="Helical" evidence="2">
    <location>
        <begin position="38"/>
        <end position="58"/>
    </location>
</feature>
<sequence>MQRRRGPAHISPPIQSPLRMSSDEKQSRLNQRHFGVKARVWVLLGLFIVVISLLHYILPTAQTSKPYTTVNLKSKNYLNNTHADPNPFDFCPIYGPGDAVGAKYGALKLSQSRMHLGSSARVNRVLNRALAGQPVTISVLGGSVSACHGAGDDPVAPRCYPSRFFQWWNSVFPHPASELTNGAMRRTNSAYYGYCSMHHIPDVTDLIIVELDSDDPADKEMMEHFETLIRSLLIRPDQPAVILLGHFSPQVHESSGFAGPDHWHNVVAQFYDVAHISTKSALYSDYMSDPESVSRYFVDPILASALGHELLSDVLVAYFQAQICSAWAVATGSSYETVPNRLDDNGGLGDVHGLFGGVGQRKGVPEPGDEGKEEVDAEGNRVKPQLLPPTSNAYVPPLHVPPGRINTRPKSDIPFEEIAPYCVSANDLINPLPPSLFYGSGWYAAHPQTGSGAMQATSHYWYSSLPLSKIRIPIQVGAGDIGVYYLEEPTSSVGAGSAVECWVDDNYAGAKVLENAAEVGEPVAKLDLIDHFVSRGSHFIECQLLGEEGQTVPAFKIIGVFAT</sequence>
<organism evidence="3 4">
    <name type="scientific">Armillaria solidipes</name>
    <dbReference type="NCBI Taxonomy" id="1076256"/>
    <lineage>
        <taxon>Eukaryota</taxon>
        <taxon>Fungi</taxon>
        <taxon>Dikarya</taxon>
        <taxon>Basidiomycota</taxon>
        <taxon>Agaricomycotina</taxon>
        <taxon>Agaricomycetes</taxon>
        <taxon>Agaricomycetidae</taxon>
        <taxon>Agaricales</taxon>
        <taxon>Marasmiineae</taxon>
        <taxon>Physalacriaceae</taxon>
        <taxon>Armillaria</taxon>
    </lineage>
</organism>
<dbReference type="EMBL" id="KZ293455">
    <property type="protein sequence ID" value="PBK63932.1"/>
    <property type="molecule type" value="Genomic_DNA"/>
</dbReference>
<dbReference type="SUPFAM" id="SSF52266">
    <property type="entry name" value="SGNH hydrolase"/>
    <property type="match status" value="1"/>
</dbReference>
<dbReference type="CDD" id="cd00229">
    <property type="entry name" value="SGNH_hydrolase"/>
    <property type="match status" value="1"/>
</dbReference>
<dbReference type="PANTHER" id="PTHR34407">
    <property type="entry name" value="EXPRESSED PROTEIN"/>
    <property type="match status" value="1"/>
</dbReference>
<evidence type="ECO:0000313" key="4">
    <source>
        <dbReference type="Proteomes" id="UP000218334"/>
    </source>
</evidence>
<name>A0A2H3BA87_9AGAR</name>
<feature type="compositionally biased region" description="Acidic residues" evidence="1">
    <location>
        <begin position="367"/>
        <end position="377"/>
    </location>
</feature>
<keyword evidence="2" id="KW-0812">Transmembrane</keyword>
<dbReference type="STRING" id="1076256.A0A2H3BA87"/>
<dbReference type="AlphaFoldDB" id="A0A2H3BA87"/>
<keyword evidence="4" id="KW-1185">Reference proteome</keyword>
<reference evidence="4" key="1">
    <citation type="journal article" date="2017" name="Nat. Ecol. Evol.">
        <title>Genome expansion and lineage-specific genetic innovations in the forest pathogenic fungi Armillaria.</title>
        <authorList>
            <person name="Sipos G."/>
            <person name="Prasanna A.N."/>
            <person name="Walter M.C."/>
            <person name="O'Connor E."/>
            <person name="Balint B."/>
            <person name="Krizsan K."/>
            <person name="Kiss B."/>
            <person name="Hess J."/>
            <person name="Varga T."/>
            <person name="Slot J."/>
            <person name="Riley R."/>
            <person name="Boka B."/>
            <person name="Rigling D."/>
            <person name="Barry K."/>
            <person name="Lee J."/>
            <person name="Mihaltcheva S."/>
            <person name="LaButti K."/>
            <person name="Lipzen A."/>
            <person name="Waldron R."/>
            <person name="Moloney N.M."/>
            <person name="Sperisen C."/>
            <person name="Kredics L."/>
            <person name="Vagvoelgyi C."/>
            <person name="Patrignani A."/>
            <person name="Fitzpatrick D."/>
            <person name="Nagy I."/>
            <person name="Doyle S."/>
            <person name="Anderson J.B."/>
            <person name="Grigoriev I.V."/>
            <person name="Gueldener U."/>
            <person name="Muensterkoetter M."/>
            <person name="Nagy L.G."/>
        </authorList>
    </citation>
    <scope>NUCLEOTIDE SEQUENCE [LARGE SCALE GENOMIC DNA]</scope>
    <source>
        <strain evidence="4">28-4</strain>
    </source>
</reference>
<protein>
    <recommendedName>
        <fullName evidence="5">Cap64 protein</fullName>
    </recommendedName>
</protein>
<evidence type="ECO:0008006" key="5">
    <source>
        <dbReference type="Google" id="ProtNLM"/>
    </source>
</evidence>
<evidence type="ECO:0000256" key="2">
    <source>
        <dbReference type="SAM" id="Phobius"/>
    </source>
</evidence>